<name>A0A7H8NC48_9ACTN</name>
<dbReference type="GO" id="GO:0004719">
    <property type="term" value="F:protein-L-isoaspartate (D-aspartate) O-methyltransferase activity"/>
    <property type="evidence" value="ECO:0007669"/>
    <property type="project" value="UniProtKB-EC"/>
</dbReference>
<dbReference type="Gene3D" id="3.40.50.150">
    <property type="entry name" value="Vaccinia Virus protein VP39"/>
    <property type="match status" value="1"/>
</dbReference>
<organism evidence="12 13">
    <name type="scientific">Streptomyces buecherae</name>
    <dbReference type="NCBI Taxonomy" id="2763006"/>
    <lineage>
        <taxon>Bacteria</taxon>
        <taxon>Bacillati</taxon>
        <taxon>Actinomycetota</taxon>
        <taxon>Actinomycetes</taxon>
        <taxon>Kitasatosporales</taxon>
        <taxon>Streptomycetaceae</taxon>
        <taxon>Streptomyces</taxon>
    </lineage>
</organism>
<evidence type="ECO:0000313" key="13">
    <source>
        <dbReference type="Proteomes" id="UP000509303"/>
    </source>
</evidence>
<accession>A0A7H8NC48</accession>
<keyword evidence="7 12" id="KW-0808">Transferase</keyword>
<dbReference type="RefSeq" id="WP_176163679.1">
    <property type="nucleotide sequence ID" value="NZ_CP054929.1"/>
</dbReference>
<dbReference type="GO" id="GO:0005737">
    <property type="term" value="C:cytoplasm"/>
    <property type="evidence" value="ECO:0007669"/>
    <property type="project" value="UniProtKB-SubCell"/>
</dbReference>
<keyword evidence="8" id="KW-0949">S-adenosyl-L-methionine</keyword>
<comment type="similarity">
    <text evidence="2">Belongs to the methyltransferase superfamily. L-isoaspartyl/D-aspartyl protein methyltransferase family.</text>
</comment>
<dbReference type="NCBIfam" id="TIGR04188">
    <property type="entry name" value="methyltr_grsp"/>
    <property type="match status" value="1"/>
</dbReference>
<evidence type="ECO:0000256" key="5">
    <source>
        <dbReference type="ARBA" id="ARBA00022490"/>
    </source>
</evidence>
<evidence type="ECO:0000256" key="8">
    <source>
        <dbReference type="ARBA" id="ARBA00022691"/>
    </source>
</evidence>
<evidence type="ECO:0000256" key="6">
    <source>
        <dbReference type="ARBA" id="ARBA00022603"/>
    </source>
</evidence>
<proteinExistence type="inferred from homology"/>
<dbReference type="InterPro" id="IPR026448">
    <property type="entry name" value="Methyltr_grasp"/>
</dbReference>
<dbReference type="InterPro" id="IPR029063">
    <property type="entry name" value="SAM-dependent_MTases_sf"/>
</dbReference>
<protein>
    <recommendedName>
        <fullName evidence="4">Protein-L-isoaspartate O-methyltransferase</fullName>
        <ecNumber evidence="3">2.1.1.77</ecNumber>
    </recommendedName>
    <alternativeName>
        <fullName evidence="11">L-isoaspartyl protein carboxyl methyltransferase</fullName>
    </alternativeName>
    <alternativeName>
        <fullName evidence="9">Protein L-isoaspartyl methyltransferase</fullName>
    </alternativeName>
    <alternativeName>
        <fullName evidence="10">Protein-beta-aspartate methyltransferase</fullName>
    </alternativeName>
</protein>
<dbReference type="PANTHER" id="PTHR11579:SF0">
    <property type="entry name" value="PROTEIN-L-ISOASPARTATE(D-ASPARTATE) O-METHYLTRANSFERASE"/>
    <property type="match status" value="1"/>
</dbReference>
<evidence type="ECO:0000313" key="12">
    <source>
        <dbReference type="EMBL" id="QKW51972.1"/>
    </source>
</evidence>
<keyword evidence="6 12" id="KW-0489">Methyltransferase</keyword>
<evidence type="ECO:0000256" key="2">
    <source>
        <dbReference type="ARBA" id="ARBA00005369"/>
    </source>
</evidence>
<gene>
    <name evidence="12" type="ORF">HUT08_23300</name>
</gene>
<comment type="subcellular location">
    <subcellularLocation>
        <location evidence="1">Cytoplasm</location>
    </subcellularLocation>
</comment>
<dbReference type="Proteomes" id="UP000509303">
    <property type="component" value="Chromosome"/>
</dbReference>
<evidence type="ECO:0000256" key="10">
    <source>
        <dbReference type="ARBA" id="ARBA00031323"/>
    </source>
</evidence>
<reference evidence="12 13" key="1">
    <citation type="submission" date="2020-06" db="EMBL/GenBank/DDBJ databases">
        <title>Genome mining for natural products.</title>
        <authorList>
            <person name="Zhang B."/>
            <person name="Shi J."/>
            <person name="Ge H."/>
        </authorList>
    </citation>
    <scope>NUCLEOTIDE SEQUENCE [LARGE SCALE GENOMIC DNA]</scope>
    <source>
        <strain evidence="12 13">NA00687</strain>
    </source>
</reference>
<evidence type="ECO:0000256" key="7">
    <source>
        <dbReference type="ARBA" id="ARBA00022679"/>
    </source>
</evidence>
<keyword evidence="13" id="KW-1185">Reference proteome</keyword>
<dbReference type="SUPFAM" id="SSF53335">
    <property type="entry name" value="S-adenosyl-L-methionine-dependent methyltransferases"/>
    <property type="match status" value="1"/>
</dbReference>
<sequence>MNGHRTAPEPRCSALSAARGALLDRLEAERHIGPGWAAAVRAVPRERFLSGGVFLPEGHAARWRPVTPDGLGPEEWAELAYSDQSLVTQLDGTLTPDRATGPVEGYPTSSSTAPATVVGMLEELEVRDGDRVLEIGTGTGYSTALLCHRLGEDNVTTVEADPELARRADDALEVAGYSTWTVTDDGLLGHPSRAPYDRIIATCAVRRIPHTWLRQARPGAIVLATVGSWSYGTGLAKVVVAADGTAEGRVTGPSSFMPARAQAAAPLGGSLAARAAYADSVRRARVAPGVLRDWMPAFLAQLAAPTAQLVRAVAGGTEKRYLIDAERESFAELAPEGDGWVVRQGGPLALWDAVERAITGWRTAGEPGIDAVRLRVTREAHTYWIDAPGHLGLRWEHRHPPLP</sequence>
<dbReference type="Pfam" id="PF01135">
    <property type="entry name" value="PCMT"/>
    <property type="match status" value="1"/>
</dbReference>
<keyword evidence="5" id="KW-0963">Cytoplasm</keyword>
<dbReference type="PANTHER" id="PTHR11579">
    <property type="entry name" value="PROTEIN-L-ISOASPARTATE O-METHYLTRANSFERASE"/>
    <property type="match status" value="1"/>
</dbReference>
<dbReference type="GO" id="GO:0032259">
    <property type="term" value="P:methylation"/>
    <property type="evidence" value="ECO:0007669"/>
    <property type="project" value="UniProtKB-KW"/>
</dbReference>
<dbReference type="EC" id="2.1.1.77" evidence="3"/>
<dbReference type="EMBL" id="CP054929">
    <property type="protein sequence ID" value="QKW51972.1"/>
    <property type="molecule type" value="Genomic_DNA"/>
</dbReference>
<dbReference type="CDD" id="cd02440">
    <property type="entry name" value="AdoMet_MTases"/>
    <property type="match status" value="1"/>
</dbReference>
<evidence type="ECO:0000256" key="1">
    <source>
        <dbReference type="ARBA" id="ARBA00004496"/>
    </source>
</evidence>
<dbReference type="AlphaFoldDB" id="A0A7H8NC48"/>
<evidence type="ECO:0000256" key="9">
    <source>
        <dbReference type="ARBA" id="ARBA00030757"/>
    </source>
</evidence>
<evidence type="ECO:0000256" key="3">
    <source>
        <dbReference type="ARBA" id="ARBA00011890"/>
    </source>
</evidence>
<dbReference type="InterPro" id="IPR000682">
    <property type="entry name" value="PCMT"/>
</dbReference>
<evidence type="ECO:0000256" key="4">
    <source>
        <dbReference type="ARBA" id="ARBA00013346"/>
    </source>
</evidence>
<evidence type="ECO:0000256" key="11">
    <source>
        <dbReference type="ARBA" id="ARBA00031350"/>
    </source>
</evidence>